<dbReference type="Proteomes" id="UP000027037">
    <property type="component" value="Unassembled WGS sequence"/>
</dbReference>
<dbReference type="PATRIC" id="fig|1280946.3.peg.2003"/>
<dbReference type="EMBL" id="AWFF01000040">
    <property type="protein sequence ID" value="KCZ54232.1"/>
    <property type="molecule type" value="Genomic_DNA"/>
</dbReference>
<protein>
    <submittedName>
        <fullName evidence="1">Uncharacterized protein</fullName>
    </submittedName>
</protein>
<name>A0A062U7I9_9PROT</name>
<accession>A0A062U7I9</accession>
<gene>
    <name evidence="1" type="ORF">HY29_14980</name>
</gene>
<reference evidence="1 2" key="1">
    <citation type="journal article" date="2014" name="Antonie Van Leeuwenhoek">
        <title>Hyphomonas beringensis sp. nov. and Hyphomonas chukchiensis sp. nov., isolated from surface seawater of the Bering Sea and Chukchi Sea.</title>
        <authorList>
            <person name="Li C."/>
            <person name="Lai Q."/>
            <person name="Li G."/>
            <person name="Dong C."/>
            <person name="Wang J."/>
            <person name="Liao Y."/>
            <person name="Shao Z."/>
        </authorList>
    </citation>
    <scope>NUCLEOTIDE SEQUENCE [LARGE SCALE GENOMIC DNA]</scope>
    <source>
        <strain evidence="1 2">25B14_1</strain>
    </source>
</reference>
<sequence length="44" mass="4897">MIATFAKFAFKYRAFFTGQPLQAAETGKGSNRLSDKRFAGLRPV</sequence>
<dbReference type="AlphaFoldDB" id="A0A062U7I9"/>
<comment type="caution">
    <text evidence="1">The sequence shown here is derived from an EMBL/GenBank/DDBJ whole genome shotgun (WGS) entry which is preliminary data.</text>
</comment>
<proteinExistence type="predicted"/>
<evidence type="ECO:0000313" key="2">
    <source>
        <dbReference type="Proteomes" id="UP000027037"/>
    </source>
</evidence>
<organism evidence="1 2">
    <name type="scientific">Hyphomonas beringensis</name>
    <dbReference type="NCBI Taxonomy" id="1280946"/>
    <lineage>
        <taxon>Bacteria</taxon>
        <taxon>Pseudomonadati</taxon>
        <taxon>Pseudomonadota</taxon>
        <taxon>Alphaproteobacteria</taxon>
        <taxon>Hyphomonadales</taxon>
        <taxon>Hyphomonadaceae</taxon>
        <taxon>Hyphomonas</taxon>
    </lineage>
</organism>
<evidence type="ECO:0000313" key="1">
    <source>
        <dbReference type="EMBL" id="KCZ54232.1"/>
    </source>
</evidence>
<keyword evidence="2" id="KW-1185">Reference proteome</keyword>